<evidence type="ECO:0008006" key="4">
    <source>
        <dbReference type="Google" id="ProtNLM"/>
    </source>
</evidence>
<accession>A0A6A4HFT7</accession>
<feature type="transmembrane region" description="Helical" evidence="1">
    <location>
        <begin position="106"/>
        <end position="126"/>
    </location>
</feature>
<feature type="transmembrane region" description="Helical" evidence="1">
    <location>
        <begin position="345"/>
        <end position="366"/>
    </location>
</feature>
<organism evidence="2 3">
    <name type="scientific">Gymnopus androsaceus JB14</name>
    <dbReference type="NCBI Taxonomy" id="1447944"/>
    <lineage>
        <taxon>Eukaryota</taxon>
        <taxon>Fungi</taxon>
        <taxon>Dikarya</taxon>
        <taxon>Basidiomycota</taxon>
        <taxon>Agaricomycotina</taxon>
        <taxon>Agaricomycetes</taxon>
        <taxon>Agaricomycetidae</taxon>
        <taxon>Agaricales</taxon>
        <taxon>Marasmiineae</taxon>
        <taxon>Omphalotaceae</taxon>
        <taxon>Gymnopus</taxon>
    </lineage>
</organism>
<evidence type="ECO:0000313" key="2">
    <source>
        <dbReference type="EMBL" id="KAE9396601.1"/>
    </source>
</evidence>
<dbReference type="AlphaFoldDB" id="A0A6A4HFT7"/>
<keyword evidence="1" id="KW-1133">Transmembrane helix</keyword>
<feature type="transmembrane region" description="Helical" evidence="1">
    <location>
        <begin position="401"/>
        <end position="420"/>
    </location>
</feature>
<feature type="transmembrane region" description="Helical" evidence="1">
    <location>
        <begin position="146"/>
        <end position="170"/>
    </location>
</feature>
<proteinExistence type="predicted"/>
<feature type="transmembrane region" description="Helical" evidence="1">
    <location>
        <begin position="303"/>
        <end position="325"/>
    </location>
</feature>
<dbReference type="Proteomes" id="UP000799118">
    <property type="component" value="Unassembled WGS sequence"/>
</dbReference>
<reference evidence="2" key="1">
    <citation type="journal article" date="2019" name="Environ. Microbiol.">
        <title>Fungal ecological strategies reflected in gene transcription - a case study of two litter decomposers.</title>
        <authorList>
            <person name="Barbi F."/>
            <person name="Kohler A."/>
            <person name="Barry K."/>
            <person name="Baskaran P."/>
            <person name="Daum C."/>
            <person name="Fauchery L."/>
            <person name="Ihrmark K."/>
            <person name="Kuo A."/>
            <person name="LaButti K."/>
            <person name="Lipzen A."/>
            <person name="Morin E."/>
            <person name="Grigoriev I.V."/>
            <person name="Henrissat B."/>
            <person name="Lindahl B."/>
            <person name="Martin F."/>
        </authorList>
    </citation>
    <scope>NUCLEOTIDE SEQUENCE</scope>
    <source>
        <strain evidence="2">JB14</strain>
    </source>
</reference>
<dbReference type="InterPro" id="IPR036259">
    <property type="entry name" value="MFS_trans_sf"/>
</dbReference>
<feature type="transmembrane region" description="Helical" evidence="1">
    <location>
        <begin position="35"/>
        <end position="55"/>
    </location>
</feature>
<dbReference type="EMBL" id="ML769511">
    <property type="protein sequence ID" value="KAE9396601.1"/>
    <property type="molecule type" value="Genomic_DNA"/>
</dbReference>
<dbReference type="PANTHER" id="PTHR23512:SF12">
    <property type="entry name" value="TRANSPORTER, PUTATIVE (AFU_ORTHOLOGUE AFUA_4G00260)-RELATED"/>
    <property type="match status" value="1"/>
</dbReference>
<sequence length="437" mass="48032">MAELHFESQEKQSDTISKGSDIVVNAPSRKPELPLGWRVMILALTCLASFGNHWSNGLIVALKTTIIKEVHINNSQFATLVACTNLVNTFLCISFGFCIDKWGGPLLTVIMAAFHLAGSMVMAGSATNNLNSYPLLIRREANLGSYGWALWISAVIGLFSLICAIAVYFLDKWVLANYEVTDHTDGLTMKSHHRRGVFSLKAVRNLPLTFCEAQPERVPLGSWFCFSIFENAGVQSFVSISTVPDPGAWSVYSISMDRGFRIFFAFDPLLHSSEQFILYILYAKFEGSEIVEIIRSIIGDPQWFATAFAIKKSVVQASIVIITVAAGKLQDDTPNASLDPAVTLWLVYAFISVAISGALLIIANWTTWLPAARSMMQDEEKLLENEKALKKAHPGREGMRWIFLAASAGIILIGWIMFGLGVEWGVHGSVIAGTVGE</sequence>
<dbReference type="PANTHER" id="PTHR23512">
    <property type="entry name" value="MAJOR FACILITATOR SUPERFAMILY DOMAIN-CONTAINING PROTEIN 1"/>
    <property type="match status" value="1"/>
</dbReference>
<protein>
    <recommendedName>
        <fullName evidence="4">MFS general substrate transporter</fullName>
    </recommendedName>
</protein>
<dbReference type="InterPro" id="IPR052187">
    <property type="entry name" value="MFSD1"/>
</dbReference>
<dbReference type="SUPFAM" id="SSF103473">
    <property type="entry name" value="MFS general substrate transporter"/>
    <property type="match status" value="1"/>
</dbReference>
<feature type="transmembrane region" description="Helical" evidence="1">
    <location>
        <begin position="75"/>
        <end position="99"/>
    </location>
</feature>
<keyword evidence="1" id="KW-0812">Transmembrane</keyword>
<keyword evidence="1" id="KW-0472">Membrane</keyword>
<evidence type="ECO:0000313" key="3">
    <source>
        <dbReference type="Proteomes" id="UP000799118"/>
    </source>
</evidence>
<name>A0A6A4HFT7_9AGAR</name>
<evidence type="ECO:0000256" key="1">
    <source>
        <dbReference type="SAM" id="Phobius"/>
    </source>
</evidence>
<keyword evidence="3" id="KW-1185">Reference proteome</keyword>
<gene>
    <name evidence="2" type="ORF">BT96DRAFT_941589</name>
</gene>
<dbReference type="Gene3D" id="1.20.1250.20">
    <property type="entry name" value="MFS general substrate transporter like domains"/>
    <property type="match status" value="1"/>
</dbReference>
<dbReference type="OrthoDB" id="424834at2759"/>